<evidence type="ECO:0000313" key="3">
    <source>
        <dbReference type="Proteomes" id="UP000190896"/>
    </source>
</evidence>
<gene>
    <name evidence="2" type="ORF">BOW51_04985</name>
</gene>
<sequence>MLWSVGRSSGLEAGLDAARKEIDELEGELQANAVKEQQLNRQLEQSEQHRMRQLAAIARGFILSVYFRTESVILEPRY</sequence>
<proteinExistence type="predicted"/>
<dbReference type="RefSeq" id="WP_078486415.1">
    <property type="nucleotide sequence ID" value="NZ_MPRJ01000023.1"/>
</dbReference>
<dbReference type="EMBL" id="MPRJ01000023">
    <property type="protein sequence ID" value="OOZ36891.1"/>
    <property type="molecule type" value="Genomic_DNA"/>
</dbReference>
<name>A0A1T2KVR1_9GAMM</name>
<organism evidence="2 3">
    <name type="scientific">Solemya velesiana gill symbiont</name>
    <dbReference type="NCBI Taxonomy" id="1918948"/>
    <lineage>
        <taxon>Bacteria</taxon>
        <taxon>Pseudomonadati</taxon>
        <taxon>Pseudomonadota</taxon>
        <taxon>Gammaproteobacteria</taxon>
        <taxon>sulfur-oxidizing symbionts</taxon>
    </lineage>
</organism>
<dbReference type="Proteomes" id="UP000190896">
    <property type="component" value="Unassembled WGS sequence"/>
</dbReference>
<accession>A0A1T2KVR1</accession>
<evidence type="ECO:0000313" key="2">
    <source>
        <dbReference type="EMBL" id="OOZ36891.1"/>
    </source>
</evidence>
<evidence type="ECO:0000256" key="1">
    <source>
        <dbReference type="SAM" id="Coils"/>
    </source>
</evidence>
<dbReference type="AlphaFoldDB" id="A0A1T2KVR1"/>
<reference evidence="2 3" key="1">
    <citation type="submission" date="2016-11" db="EMBL/GenBank/DDBJ databases">
        <title>Mixed transmission modes and dynamic genome evolution in an obligate animal-bacterial symbiosis.</title>
        <authorList>
            <person name="Russell S.L."/>
            <person name="Corbett-Detig R.B."/>
            <person name="Cavanaugh C.M."/>
        </authorList>
    </citation>
    <scope>NUCLEOTIDE SEQUENCE [LARGE SCALE GENOMIC DNA]</scope>
    <source>
        <strain evidence="2">Se-Cadez</strain>
    </source>
</reference>
<protein>
    <submittedName>
        <fullName evidence="2">Uncharacterized protein</fullName>
    </submittedName>
</protein>
<comment type="caution">
    <text evidence="2">The sequence shown here is derived from an EMBL/GenBank/DDBJ whole genome shotgun (WGS) entry which is preliminary data.</text>
</comment>
<keyword evidence="1" id="KW-0175">Coiled coil</keyword>
<feature type="coiled-coil region" evidence="1">
    <location>
        <begin position="8"/>
        <end position="42"/>
    </location>
</feature>
<keyword evidence="3" id="KW-1185">Reference proteome</keyword>